<protein>
    <submittedName>
        <fullName evidence="2">Uncharacterized protein</fullName>
    </submittedName>
</protein>
<name>A0A0E0B7I3_9ORYZ</name>
<reference evidence="2" key="2">
    <citation type="submission" date="2018-05" db="EMBL/GenBank/DDBJ databases">
        <title>OgluRS3 (Oryza glumaepatula Reference Sequence Version 3).</title>
        <authorList>
            <person name="Zhang J."/>
            <person name="Kudrna D."/>
            <person name="Lee S."/>
            <person name="Talag J."/>
            <person name="Welchert J."/>
            <person name="Wing R.A."/>
        </authorList>
    </citation>
    <scope>NUCLEOTIDE SEQUENCE [LARGE SCALE GENOMIC DNA]</scope>
</reference>
<sequence length="103" mass="11511">MELTARAAGGCGKPNGYLLWKQCDRIRQNRTDLGRLKRWMIIKMQDWVSRGSEWLLPLNAAAARAAGRPCPPNRHGKRPARMGRRTGVLFVMTDDAGKPEPVG</sequence>
<dbReference type="EnsemblPlants" id="OGLUM10G01460.1">
    <property type="protein sequence ID" value="OGLUM10G01460.1"/>
    <property type="gene ID" value="OGLUM10G01460"/>
</dbReference>
<dbReference type="Gramene" id="OGLUM10G01460.1">
    <property type="protein sequence ID" value="OGLUM10G01460.1"/>
    <property type="gene ID" value="OGLUM10G01460"/>
</dbReference>
<reference evidence="2" key="1">
    <citation type="submission" date="2015-04" db="UniProtKB">
        <authorList>
            <consortium name="EnsemblPlants"/>
        </authorList>
    </citation>
    <scope>IDENTIFICATION</scope>
</reference>
<evidence type="ECO:0000313" key="3">
    <source>
        <dbReference type="Proteomes" id="UP000026961"/>
    </source>
</evidence>
<feature type="compositionally biased region" description="Basic residues" evidence="1">
    <location>
        <begin position="74"/>
        <end position="84"/>
    </location>
</feature>
<feature type="region of interest" description="Disordered" evidence="1">
    <location>
        <begin position="65"/>
        <end position="103"/>
    </location>
</feature>
<keyword evidence="3" id="KW-1185">Reference proteome</keyword>
<dbReference type="AlphaFoldDB" id="A0A0E0B7I3"/>
<dbReference type="Proteomes" id="UP000026961">
    <property type="component" value="Chromosome 10"/>
</dbReference>
<organism evidence="2">
    <name type="scientific">Oryza glumipatula</name>
    <dbReference type="NCBI Taxonomy" id="40148"/>
    <lineage>
        <taxon>Eukaryota</taxon>
        <taxon>Viridiplantae</taxon>
        <taxon>Streptophyta</taxon>
        <taxon>Embryophyta</taxon>
        <taxon>Tracheophyta</taxon>
        <taxon>Spermatophyta</taxon>
        <taxon>Magnoliopsida</taxon>
        <taxon>Liliopsida</taxon>
        <taxon>Poales</taxon>
        <taxon>Poaceae</taxon>
        <taxon>BOP clade</taxon>
        <taxon>Oryzoideae</taxon>
        <taxon>Oryzeae</taxon>
        <taxon>Oryzinae</taxon>
        <taxon>Oryza</taxon>
    </lineage>
</organism>
<proteinExistence type="predicted"/>
<accession>A0A0E0B7I3</accession>
<evidence type="ECO:0000313" key="2">
    <source>
        <dbReference type="EnsemblPlants" id="OGLUM10G01460.1"/>
    </source>
</evidence>
<evidence type="ECO:0000256" key="1">
    <source>
        <dbReference type="SAM" id="MobiDB-lite"/>
    </source>
</evidence>
<dbReference type="HOGENOM" id="CLU_2267944_0_0_1"/>